<dbReference type="Proteomes" id="UP000095342">
    <property type="component" value="Chromosome"/>
</dbReference>
<evidence type="ECO:0000313" key="2">
    <source>
        <dbReference type="Proteomes" id="UP000095342"/>
    </source>
</evidence>
<sequence>MFQPTRRPIYIQREITTPWGLVRIVGRLGQAHADVFEALFYSAEDYGPLLDEDGGERIKLLVDPAKVRRLTRQDGTGLKTMLDELTTALIEIKEPEHLRCIGHLIDHIGLAARQDGSYVTKPNPMGGERHLLRIEIGKAAVHLLRHDMGLWRDPSPIAKMRRGISQSVARLMLTHSPTKQPTGGFRLDKVLEQVCGPLAQQEARNRRRELRADADNLAAIGIVICGDRIICYRREERKRIQTGSLSMNHEASV</sequence>
<keyword evidence="2" id="KW-1185">Reference proteome</keyword>
<dbReference type="EMBL" id="CP017448">
    <property type="protein sequence ID" value="AOV16898.1"/>
    <property type="molecule type" value="Genomic_DNA"/>
</dbReference>
<organism evidence="1 2">
    <name type="scientific">Acidihalobacter aeolianus</name>
    <dbReference type="NCBI Taxonomy" id="2792603"/>
    <lineage>
        <taxon>Bacteria</taxon>
        <taxon>Pseudomonadati</taxon>
        <taxon>Pseudomonadota</taxon>
        <taxon>Gammaproteobacteria</taxon>
        <taxon>Chromatiales</taxon>
        <taxon>Ectothiorhodospiraceae</taxon>
        <taxon>Acidihalobacter</taxon>
    </lineage>
</organism>
<gene>
    <name evidence="1" type="ORF">BJI67_07325</name>
</gene>
<proteinExistence type="predicted"/>
<accession>A0A1D8K7I4</accession>
<evidence type="ECO:0000313" key="1">
    <source>
        <dbReference type="EMBL" id="AOV16898.1"/>
    </source>
</evidence>
<dbReference type="AlphaFoldDB" id="A0A1D8K7I4"/>
<dbReference type="KEGG" id="aaeo:BJI67_07325"/>
<protein>
    <submittedName>
        <fullName evidence="1">Uncharacterized protein</fullName>
    </submittedName>
</protein>
<name>A0A1D8K7I4_9GAMM</name>
<reference evidence="1 2" key="1">
    <citation type="submission" date="2016-09" db="EMBL/GenBank/DDBJ databases">
        <title>Acidihalobacter prosperus V6 (DSM14174).</title>
        <authorList>
            <person name="Khaleque H.N."/>
            <person name="Ramsay J.P."/>
            <person name="Murphy R.J.T."/>
            <person name="Kaksonen A.H."/>
            <person name="Boxall N.J."/>
            <person name="Watkin E.L.J."/>
        </authorList>
    </citation>
    <scope>NUCLEOTIDE SEQUENCE [LARGE SCALE GENOMIC DNA]</scope>
    <source>
        <strain evidence="1 2">V6</strain>
    </source>
</reference>